<accession>A0ABR3WUX9</accession>
<dbReference type="InterPro" id="IPR002347">
    <property type="entry name" value="SDR_fam"/>
</dbReference>
<proteinExistence type="predicted"/>
<dbReference type="PRINTS" id="PR00081">
    <property type="entry name" value="GDHRDH"/>
</dbReference>
<dbReference type="SUPFAM" id="SSF51735">
    <property type="entry name" value="NAD(P)-binding Rossmann-fold domains"/>
    <property type="match status" value="1"/>
</dbReference>
<dbReference type="InterPro" id="IPR036291">
    <property type="entry name" value="NAD(P)-bd_dom_sf"/>
</dbReference>
<dbReference type="Proteomes" id="UP001583177">
    <property type="component" value="Unassembled WGS sequence"/>
</dbReference>
<dbReference type="PANTHER" id="PTHR43157:SF22">
    <property type="entry name" value="SHORT-CHAIN DEHYDROGENASE_REDUCTASE PHMF"/>
    <property type="match status" value="1"/>
</dbReference>
<sequence length="334" mass="36818">MSSLWAQFWAARHPPADPVHISYKDKAVLVTGANSGLGHEAAVKYAALGANPLILVVRTQAKGEQAQADIVRRTKCSPDIFIIETVDFAELASVKALGDRLAARVPQLHVAQLAAGVAQWQYEKSPDGYEVTLAVNVLSQALLAILLQPRMRAAATTLGMATPDGFVPHLSFLHSIAGFEVTTDWLPASHEQSLIQRCNDEGKWDPTKQYYLAKFALWGVIEGLIERYHEDEACRNIIINASCPSGCKTNMGRNFPSFVKPILALQHFICGRTAEQGARTLVGATALGSESHGKLWRNDELHPPSDFMQNSRGREILQDTWKEALEIFQQRNLI</sequence>
<protein>
    <submittedName>
        <fullName evidence="2">Uncharacterized protein</fullName>
    </submittedName>
</protein>
<dbReference type="PANTHER" id="PTHR43157">
    <property type="entry name" value="PHOSPHATIDYLINOSITOL-GLYCAN BIOSYNTHESIS CLASS F PROTEIN-RELATED"/>
    <property type="match status" value="1"/>
</dbReference>
<evidence type="ECO:0000256" key="1">
    <source>
        <dbReference type="ARBA" id="ARBA00023002"/>
    </source>
</evidence>
<name>A0ABR3WUX9_9PEZI</name>
<reference evidence="2 3" key="1">
    <citation type="journal article" date="2024" name="IMA Fungus">
        <title>IMA Genome - F19 : A genome assembly and annotation guide to empower mycologists, including annotated draft genome sequences of Ceratocystis pirilliformis, Diaporthe australafricana, Fusarium ophioides, Paecilomyces lecythidis, and Sporothrix stenoceras.</title>
        <authorList>
            <person name="Aylward J."/>
            <person name="Wilson A.M."/>
            <person name="Visagie C.M."/>
            <person name="Spraker J."/>
            <person name="Barnes I."/>
            <person name="Buitendag C."/>
            <person name="Ceriani C."/>
            <person name="Del Mar Angel L."/>
            <person name="du Plessis D."/>
            <person name="Fuchs T."/>
            <person name="Gasser K."/>
            <person name="Kramer D."/>
            <person name="Li W."/>
            <person name="Munsamy K."/>
            <person name="Piso A."/>
            <person name="Price J.L."/>
            <person name="Sonnekus B."/>
            <person name="Thomas C."/>
            <person name="van der Nest A."/>
            <person name="van Dijk A."/>
            <person name="van Heerden A."/>
            <person name="van Vuuren N."/>
            <person name="Yilmaz N."/>
            <person name="Duong T.A."/>
            <person name="van der Merwe N.A."/>
            <person name="Wingfield M.J."/>
            <person name="Wingfield B.D."/>
        </authorList>
    </citation>
    <scope>NUCLEOTIDE SEQUENCE [LARGE SCALE GENOMIC DNA]</scope>
    <source>
        <strain evidence="2 3">CMW 18300</strain>
    </source>
</reference>
<keyword evidence="1" id="KW-0560">Oxidoreductase</keyword>
<comment type="caution">
    <text evidence="2">The sequence shown here is derived from an EMBL/GenBank/DDBJ whole genome shotgun (WGS) entry which is preliminary data.</text>
</comment>
<gene>
    <name evidence="2" type="ORF">Daus18300_006304</name>
</gene>
<dbReference type="Pfam" id="PF00106">
    <property type="entry name" value="adh_short"/>
    <property type="match status" value="1"/>
</dbReference>
<organism evidence="2 3">
    <name type="scientific">Diaporthe australafricana</name>
    <dbReference type="NCBI Taxonomy" id="127596"/>
    <lineage>
        <taxon>Eukaryota</taxon>
        <taxon>Fungi</taxon>
        <taxon>Dikarya</taxon>
        <taxon>Ascomycota</taxon>
        <taxon>Pezizomycotina</taxon>
        <taxon>Sordariomycetes</taxon>
        <taxon>Sordariomycetidae</taxon>
        <taxon>Diaporthales</taxon>
        <taxon>Diaporthaceae</taxon>
        <taxon>Diaporthe</taxon>
    </lineage>
</organism>
<evidence type="ECO:0000313" key="2">
    <source>
        <dbReference type="EMBL" id="KAL1867460.1"/>
    </source>
</evidence>
<evidence type="ECO:0000313" key="3">
    <source>
        <dbReference type="Proteomes" id="UP001583177"/>
    </source>
</evidence>
<dbReference type="EMBL" id="JAWRVE010000050">
    <property type="protein sequence ID" value="KAL1867460.1"/>
    <property type="molecule type" value="Genomic_DNA"/>
</dbReference>
<keyword evidence="3" id="KW-1185">Reference proteome</keyword>
<dbReference type="Gene3D" id="3.40.50.720">
    <property type="entry name" value="NAD(P)-binding Rossmann-like Domain"/>
    <property type="match status" value="1"/>
</dbReference>